<keyword evidence="1" id="KW-1133">Transmembrane helix</keyword>
<dbReference type="EMBL" id="BK015151">
    <property type="protein sequence ID" value="DAD93045.1"/>
    <property type="molecule type" value="Genomic_DNA"/>
</dbReference>
<evidence type="ECO:0000313" key="2">
    <source>
        <dbReference type="EMBL" id="DAD93045.1"/>
    </source>
</evidence>
<organism evidence="2">
    <name type="scientific">Microviridae sp. ctUYP7</name>
    <dbReference type="NCBI Taxonomy" id="2826737"/>
    <lineage>
        <taxon>Viruses</taxon>
        <taxon>Monodnaviria</taxon>
        <taxon>Sangervirae</taxon>
        <taxon>Phixviricota</taxon>
        <taxon>Malgrandaviricetes</taxon>
        <taxon>Petitvirales</taxon>
        <taxon>Microviridae</taxon>
    </lineage>
</organism>
<keyword evidence="1" id="KW-0812">Transmembrane</keyword>
<reference evidence="2" key="1">
    <citation type="journal article" date="2021" name="Proc. Natl. Acad. Sci. U.S.A.">
        <title>A Catalog of Tens of Thousands of Viruses from Human Metagenomes Reveals Hidden Associations with Chronic Diseases.</title>
        <authorList>
            <person name="Tisza M.J."/>
            <person name="Buck C.B."/>
        </authorList>
    </citation>
    <scope>NUCLEOTIDE SEQUENCE</scope>
    <source>
        <strain evidence="2">CtUYP7</strain>
    </source>
</reference>
<proteinExistence type="predicted"/>
<name>A0A8S5NE13_9VIRU</name>
<evidence type="ECO:0000256" key="1">
    <source>
        <dbReference type="SAM" id="Phobius"/>
    </source>
</evidence>
<keyword evidence="1" id="KW-0472">Membrane</keyword>
<protein>
    <submittedName>
        <fullName evidence="2">Uncharacterized protein</fullName>
    </submittedName>
</protein>
<sequence>MFARGRSGTSYLLDVTGSGDTPMCVRVPNAQLGCLLSGCFVVYALLYGVKAFGAFALGPRGDRFNERTF</sequence>
<feature type="transmembrane region" description="Helical" evidence="1">
    <location>
        <begin position="35"/>
        <end position="57"/>
    </location>
</feature>
<accession>A0A8S5NE13</accession>